<dbReference type="RefSeq" id="WP_029705586.1">
    <property type="nucleotide sequence ID" value="NZ_CP019239.1"/>
</dbReference>
<dbReference type="KEGG" id="rsb:RS694_00055"/>
<dbReference type="GO" id="GO:0016740">
    <property type="term" value="F:transferase activity"/>
    <property type="evidence" value="ECO:0007669"/>
    <property type="project" value="UniProtKB-KW"/>
</dbReference>
<dbReference type="GO" id="GO:0005829">
    <property type="term" value="C:cytosol"/>
    <property type="evidence" value="ECO:0007669"/>
    <property type="project" value="TreeGrafter"/>
</dbReference>
<dbReference type="PANTHER" id="PTHR42695">
    <property type="entry name" value="GLUTAMINE AMIDOTRANSFERASE YLR126C-RELATED"/>
    <property type="match status" value="1"/>
</dbReference>
<reference evidence="2 3" key="1">
    <citation type="submission" date="2017-01" db="EMBL/GenBank/DDBJ databases">
        <authorList>
            <person name="Mah S.A."/>
            <person name="Swanson W.J."/>
            <person name="Moy G.W."/>
            <person name="Vacquier V.D."/>
        </authorList>
    </citation>
    <scope>NUCLEOTIDE SEQUENCE [LARGE SCALE GENOMIC DNA]</scope>
    <source>
        <strain evidence="2 3">DSM 22694</strain>
    </source>
</reference>
<dbReference type="AlphaFoldDB" id="A0A1P8K502"/>
<proteinExistence type="predicted"/>
<dbReference type="EMBL" id="CP019239">
    <property type="protein sequence ID" value="APW41095.1"/>
    <property type="molecule type" value="Genomic_DNA"/>
</dbReference>
<dbReference type="InterPro" id="IPR017926">
    <property type="entry name" value="GATASE"/>
</dbReference>
<sequence>MKLCILENDILEGELAQSYSGFAALFERLFEEVGAHHWTLSTFNTMRGEYPESFDAYDAVLLTGSRADSFSQEPWVLRLRACVESLLQTDKKLLGVCFGHQLIGLCLGAPVGRAPQGWGAGRMTYDWHGTHLPHAPQATASAGTAQINLLASHQDQVFELPPGATLLASNAFCPVAAYAVDDRVFCIQPHPEFVTGISAYLINKRKDLLGAEKHANSLASLADGHDGLDVARMMVAFVEGR</sequence>
<dbReference type="CDD" id="cd01741">
    <property type="entry name" value="GATase1_1"/>
    <property type="match status" value="1"/>
</dbReference>
<dbReference type="SUPFAM" id="SSF52317">
    <property type="entry name" value="Class I glutamine amidotransferase-like"/>
    <property type="match status" value="1"/>
</dbReference>
<dbReference type="STRING" id="1484693.RS694_00055"/>
<protein>
    <submittedName>
        <fullName evidence="2">Amidotransferase</fullName>
    </submittedName>
</protein>
<evidence type="ECO:0000259" key="1">
    <source>
        <dbReference type="Pfam" id="PF00117"/>
    </source>
</evidence>
<dbReference type="PANTHER" id="PTHR42695:SF5">
    <property type="entry name" value="GLUTAMINE AMIDOTRANSFERASE YLR126C-RELATED"/>
    <property type="match status" value="1"/>
</dbReference>
<keyword evidence="2" id="KW-0808">Transferase</keyword>
<dbReference type="InterPro" id="IPR044992">
    <property type="entry name" value="ChyE-like"/>
</dbReference>
<dbReference type="PROSITE" id="PS51273">
    <property type="entry name" value="GATASE_TYPE_1"/>
    <property type="match status" value="1"/>
</dbReference>
<dbReference type="eggNOG" id="COG0518">
    <property type="taxonomic scope" value="Bacteria"/>
</dbReference>
<dbReference type="Gene3D" id="3.40.50.880">
    <property type="match status" value="1"/>
</dbReference>
<keyword evidence="3" id="KW-1185">Reference proteome</keyword>
<organism evidence="2 3">
    <name type="scientific">Rhodoferax saidenbachensis</name>
    <dbReference type="NCBI Taxonomy" id="1484693"/>
    <lineage>
        <taxon>Bacteria</taxon>
        <taxon>Pseudomonadati</taxon>
        <taxon>Pseudomonadota</taxon>
        <taxon>Betaproteobacteria</taxon>
        <taxon>Burkholderiales</taxon>
        <taxon>Comamonadaceae</taxon>
        <taxon>Rhodoferax</taxon>
    </lineage>
</organism>
<name>A0A1P8K502_9BURK</name>
<dbReference type="InterPro" id="IPR029062">
    <property type="entry name" value="Class_I_gatase-like"/>
</dbReference>
<accession>A0A1P8K502</accession>
<evidence type="ECO:0000313" key="3">
    <source>
        <dbReference type="Proteomes" id="UP000186110"/>
    </source>
</evidence>
<dbReference type="Proteomes" id="UP000186110">
    <property type="component" value="Chromosome"/>
</dbReference>
<dbReference type="Pfam" id="PF00117">
    <property type="entry name" value="GATase"/>
    <property type="match status" value="1"/>
</dbReference>
<gene>
    <name evidence="2" type="ORF">RS694_00055</name>
</gene>
<feature type="domain" description="Glutamine amidotransferase" evidence="1">
    <location>
        <begin position="56"/>
        <end position="196"/>
    </location>
</feature>
<evidence type="ECO:0000313" key="2">
    <source>
        <dbReference type="EMBL" id="APW41095.1"/>
    </source>
</evidence>